<protein>
    <submittedName>
        <fullName evidence="3">SAM-dependent methyltransferase</fullName>
    </submittedName>
</protein>
<dbReference type="PIRSF" id="PIRSF018249">
    <property type="entry name" value="MyrA_prd"/>
    <property type="match status" value="1"/>
</dbReference>
<dbReference type="InterPro" id="IPR048647">
    <property type="entry name" value="RlmA_N"/>
</dbReference>
<dbReference type="EMBL" id="JAGIOB010000001">
    <property type="protein sequence ID" value="MBP2418485.1"/>
    <property type="molecule type" value="Genomic_DNA"/>
</dbReference>
<dbReference type="Pfam" id="PF08241">
    <property type="entry name" value="Methyltransf_11"/>
    <property type="match status" value="1"/>
</dbReference>
<dbReference type="GO" id="GO:0008168">
    <property type="term" value="F:methyltransferase activity"/>
    <property type="evidence" value="ECO:0007669"/>
    <property type="project" value="UniProtKB-KW"/>
</dbReference>
<evidence type="ECO:0000259" key="2">
    <source>
        <dbReference type="Pfam" id="PF21302"/>
    </source>
</evidence>
<feature type="domain" description="23S rRNA (guanine(745)-N(1))-methyltransferase N-terminal" evidence="2">
    <location>
        <begin position="11"/>
        <end position="45"/>
    </location>
</feature>
<sequence>MSVPAVLDLLRCPLCGQGFADDGGGVRCATGHRFDLARQGYLNLLGSRPPAHADTAAMVAARARFLASGAYSPVADALVAAARAGLAAARSSRTAAPALLEAGAGTGYYTAALLEGLGGRAVALDISVAAARRAARAHPAAAAVVADAWAGLPLGDGVVDVVASVFAPRNPAEFARVLRPDGVLVVVTPRSAHLQELRAALGLLDVDPVKQERLAAGLADGFTPAGEVDVRFEAAWSRARVVDLVAMGPNAFHLDDAAVRERAAGLPDPVTTTVAVAVSTWRPRG</sequence>
<dbReference type="Pfam" id="PF21302">
    <property type="entry name" value="Zn_ribbon_RlmA"/>
    <property type="match status" value="1"/>
</dbReference>
<dbReference type="InterPro" id="IPR016718">
    <property type="entry name" value="rRNA_m1G-MeTrfase_A_prd"/>
</dbReference>
<dbReference type="Gene3D" id="3.40.50.150">
    <property type="entry name" value="Vaccinia Virus protein VP39"/>
    <property type="match status" value="1"/>
</dbReference>
<dbReference type="CDD" id="cd02440">
    <property type="entry name" value="AdoMet_MTases"/>
    <property type="match status" value="1"/>
</dbReference>
<reference evidence="3 4" key="1">
    <citation type="submission" date="2021-03" db="EMBL/GenBank/DDBJ databases">
        <title>Sequencing the genomes of 1000 actinobacteria strains.</title>
        <authorList>
            <person name="Klenk H.-P."/>
        </authorList>
    </citation>
    <scope>NUCLEOTIDE SEQUENCE [LARGE SCALE GENOMIC DNA]</scope>
    <source>
        <strain evidence="3 4">DSM 12936</strain>
    </source>
</reference>
<dbReference type="InterPro" id="IPR013216">
    <property type="entry name" value="Methyltransf_11"/>
</dbReference>
<evidence type="ECO:0000313" key="4">
    <source>
        <dbReference type="Proteomes" id="UP000758168"/>
    </source>
</evidence>
<dbReference type="PANTHER" id="PTHR42912">
    <property type="entry name" value="METHYLTRANSFERASE"/>
    <property type="match status" value="1"/>
</dbReference>
<dbReference type="InterPro" id="IPR050508">
    <property type="entry name" value="Methyltransf_Superfamily"/>
</dbReference>
<dbReference type="RefSeq" id="WP_210058002.1">
    <property type="nucleotide sequence ID" value="NZ_BAAAMH010000024.1"/>
</dbReference>
<keyword evidence="3" id="KW-0808">Transferase</keyword>
<gene>
    <name evidence="3" type="ORF">JOF54_003407</name>
</gene>
<dbReference type="GO" id="GO:0032259">
    <property type="term" value="P:methylation"/>
    <property type="evidence" value="ECO:0007669"/>
    <property type="project" value="UniProtKB-KW"/>
</dbReference>
<feature type="domain" description="Methyltransferase type 11" evidence="1">
    <location>
        <begin position="100"/>
        <end position="186"/>
    </location>
</feature>
<dbReference type="InterPro" id="IPR029063">
    <property type="entry name" value="SAM-dependent_MTases_sf"/>
</dbReference>
<evidence type="ECO:0000259" key="1">
    <source>
        <dbReference type="Pfam" id="PF08241"/>
    </source>
</evidence>
<evidence type="ECO:0000313" key="3">
    <source>
        <dbReference type="EMBL" id="MBP2418485.1"/>
    </source>
</evidence>
<organism evidence="3 4">
    <name type="scientific">Microlunatus capsulatus</name>
    <dbReference type="NCBI Taxonomy" id="99117"/>
    <lineage>
        <taxon>Bacteria</taxon>
        <taxon>Bacillati</taxon>
        <taxon>Actinomycetota</taxon>
        <taxon>Actinomycetes</taxon>
        <taxon>Propionibacteriales</taxon>
        <taxon>Propionibacteriaceae</taxon>
        <taxon>Microlunatus</taxon>
    </lineage>
</organism>
<dbReference type="SUPFAM" id="SSF53335">
    <property type="entry name" value="S-adenosyl-L-methionine-dependent methyltransferases"/>
    <property type="match status" value="1"/>
</dbReference>
<proteinExistence type="predicted"/>
<keyword evidence="3" id="KW-0489">Methyltransferase</keyword>
<dbReference type="PANTHER" id="PTHR42912:SF45">
    <property type="entry name" value="23S RRNA (GUANINE(745)-N(1))-METHYLTRANSFERASE"/>
    <property type="match status" value="1"/>
</dbReference>
<name>A0ABS4ZCK3_9ACTN</name>
<comment type="caution">
    <text evidence="3">The sequence shown here is derived from an EMBL/GenBank/DDBJ whole genome shotgun (WGS) entry which is preliminary data.</text>
</comment>
<accession>A0ABS4ZCK3</accession>
<dbReference type="Proteomes" id="UP000758168">
    <property type="component" value="Unassembled WGS sequence"/>
</dbReference>
<keyword evidence="4" id="KW-1185">Reference proteome</keyword>